<sequence>MALQSFISSSSSSLSYGFTYDVFLSFRGSDTRYGFTGNLYKDLCKKGIRTFIDDRELPGGDKITPSLFKAIEESRIFIPVLSINYASSSFCLDELVHIIHCCKKNGRLVLPIFYDVEPSNVRHQIGSYGKALAEHIEKFQNSTDNMERLQKWKSALTQTANFSGHHFSSRNGYEYEFIEKIVKYLSSKINRVPLYVADYPVGLESRVLKVNKFLDVGSTGVVHMLGIYGTGGMGKTTLARAVYNSIADQFDCLCFLHDVRENSTKYGLEHLQEKLLSKLVELDIELGDINEGIPIIKKRLHRNKVLLILDDVHELKQLQVLAGGLDWFGPGSRVIVTTRDRHLLKSHGIERAYELPKLNETEALELLRWNSFKNNKVDSNFDGVLRCAVTYASGLPLALEVVGSNLFGNNIGEWKSALDRYRRIPIKKIQEILKVSFDALEKDEQNVFLDIACCFKGYNLKELEDILYAHYGNCMKYQISVLDEKSLIKINRYEGNYVVTLHFLIEKMGKEIVNEKSPNEPGRHSRLWFHKDIIDVLEENQGSSEIEIIYLEFPSSEEEVVDWEGDELKKMENLKTLIVKNGTFSNGPKYLPNSLRVLEWPKYPSPVIPSDFCPKKLSICKLQQSDFISFGFHGTMKRFGNVRELNLDDCQYLTRIHDVSNLPNLEIFSFQFCKNLIEIHESVGFLNKLQILNAVNCSKLRSFPAMKSASLRRLGLAYCTSLKTFPEILGEMKNITHISLMKTSIDKLPVSFQNLTGLQIFFIEGNVVQRLPSSIFRMPNLSKITFYRCIFPKLDDKWSSMVSTSPTDIQLVKCNLSDEFLPIVVMWSANVEFLNLSENNFTILPECIKDCRFLWSLRLDDCKCLREIRGIPPNLKHLSAIRCKSLTSSCKNMLLNQELHEAGGTKFCFSGFARIPDWFDHQSMGHTISFWFRNKLPSMALCFSTKSAATMPTGKTNFYITIPTLFINGNKYDRLDMSGIMSTHHTYLYDINLRKLDQHPFMKDSILLENEWNHAEIICEHQEVEPITEIGIHFYKEQNNMDDIQFTNPYEKIKLNDDDGDDFFYDVDDVLDDDNNDVFYDVIDVLDDDDDKDVLGDEDDHHSQ</sequence>
<keyword evidence="10" id="KW-1185">Reference proteome</keyword>
<organism evidence="6 10">
    <name type="scientific">Medicago truncatula</name>
    <name type="common">Barrel medic</name>
    <name type="synonym">Medicago tribuloides</name>
    <dbReference type="NCBI Taxonomy" id="3880"/>
    <lineage>
        <taxon>Eukaryota</taxon>
        <taxon>Viridiplantae</taxon>
        <taxon>Streptophyta</taxon>
        <taxon>Embryophyta</taxon>
        <taxon>Tracheophyta</taxon>
        <taxon>Spermatophyta</taxon>
        <taxon>Magnoliopsida</taxon>
        <taxon>eudicotyledons</taxon>
        <taxon>Gunneridae</taxon>
        <taxon>Pentapetalae</taxon>
        <taxon>rosids</taxon>
        <taxon>fabids</taxon>
        <taxon>Fabales</taxon>
        <taxon>Fabaceae</taxon>
        <taxon>Papilionoideae</taxon>
        <taxon>50 kb inversion clade</taxon>
        <taxon>NPAAA clade</taxon>
        <taxon>Hologalegina</taxon>
        <taxon>IRL clade</taxon>
        <taxon>Trifolieae</taxon>
        <taxon>Medicago</taxon>
    </lineage>
</organism>
<name>G7KJS0_MEDTR</name>
<dbReference type="InterPro" id="IPR003593">
    <property type="entry name" value="AAA+_ATPase"/>
</dbReference>
<dbReference type="Gene3D" id="3.40.50.300">
    <property type="entry name" value="P-loop containing nucleotide triphosphate hydrolases"/>
    <property type="match status" value="1"/>
</dbReference>
<dbReference type="InterPro" id="IPR042197">
    <property type="entry name" value="Apaf_helical"/>
</dbReference>
<dbReference type="Pfam" id="PF01582">
    <property type="entry name" value="TIR"/>
    <property type="match status" value="1"/>
</dbReference>
<dbReference type="GO" id="GO:0007165">
    <property type="term" value="P:signal transduction"/>
    <property type="evidence" value="ECO:0007669"/>
    <property type="project" value="InterPro"/>
</dbReference>
<proteinExistence type="predicted"/>
<dbReference type="InterPro" id="IPR058546">
    <property type="entry name" value="RPS4B/Roq1-like_LRR"/>
</dbReference>
<dbReference type="SMART" id="SM00255">
    <property type="entry name" value="TIR"/>
    <property type="match status" value="1"/>
</dbReference>
<dbReference type="AlphaFoldDB" id="G7KJS0"/>
<reference evidence="9" key="3">
    <citation type="submission" date="2015-06" db="UniProtKB">
        <authorList>
            <consortium name="EnsemblPlants"/>
        </authorList>
    </citation>
    <scope>IDENTIFICATION</scope>
    <source>
        <strain evidence="8">cv. Jemalong A17</strain>
    </source>
</reference>
<reference evidence="6 10" key="1">
    <citation type="journal article" date="2011" name="Nature">
        <title>The Medicago genome provides insight into the evolution of rhizobial symbioses.</title>
        <authorList>
            <person name="Young N.D."/>
            <person name="Debelle F."/>
            <person name="Oldroyd G.E."/>
            <person name="Geurts R."/>
            <person name="Cannon S.B."/>
            <person name="Udvardi M.K."/>
            <person name="Benedito V.A."/>
            <person name="Mayer K.F."/>
            <person name="Gouzy J."/>
            <person name="Schoof H."/>
            <person name="Van de Peer Y."/>
            <person name="Proost S."/>
            <person name="Cook D.R."/>
            <person name="Meyers B.C."/>
            <person name="Spannagl M."/>
            <person name="Cheung F."/>
            <person name="De Mita S."/>
            <person name="Krishnakumar V."/>
            <person name="Gundlach H."/>
            <person name="Zhou S."/>
            <person name="Mudge J."/>
            <person name="Bharti A.K."/>
            <person name="Murray J.D."/>
            <person name="Naoumkina M.A."/>
            <person name="Rosen B."/>
            <person name="Silverstein K.A."/>
            <person name="Tang H."/>
            <person name="Rombauts S."/>
            <person name="Zhao P.X."/>
            <person name="Zhou P."/>
            <person name="Barbe V."/>
            <person name="Bardou P."/>
            <person name="Bechner M."/>
            <person name="Bellec A."/>
            <person name="Berger A."/>
            <person name="Berges H."/>
            <person name="Bidwell S."/>
            <person name="Bisseling T."/>
            <person name="Choisne N."/>
            <person name="Couloux A."/>
            <person name="Denny R."/>
            <person name="Deshpande S."/>
            <person name="Dai X."/>
            <person name="Doyle J.J."/>
            <person name="Dudez A.M."/>
            <person name="Farmer A.D."/>
            <person name="Fouteau S."/>
            <person name="Franken C."/>
            <person name="Gibelin C."/>
            <person name="Gish J."/>
            <person name="Goldstein S."/>
            <person name="Gonzalez A.J."/>
            <person name="Green P.J."/>
            <person name="Hallab A."/>
            <person name="Hartog M."/>
            <person name="Hua A."/>
            <person name="Humphray S.J."/>
            <person name="Jeong D.H."/>
            <person name="Jing Y."/>
            <person name="Jocker A."/>
            <person name="Kenton S.M."/>
            <person name="Kim D.J."/>
            <person name="Klee K."/>
            <person name="Lai H."/>
            <person name="Lang C."/>
            <person name="Lin S."/>
            <person name="Macmil S.L."/>
            <person name="Magdelenat G."/>
            <person name="Matthews L."/>
            <person name="McCorrison J."/>
            <person name="Monaghan E.L."/>
            <person name="Mun J.H."/>
            <person name="Najar F.Z."/>
            <person name="Nicholson C."/>
            <person name="Noirot C."/>
            <person name="O'Bleness M."/>
            <person name="Paule C.R."/>
            <person name="Poulain J."/>
            <person name="Prion F."/>
            <person name="Qin B."/>
            <person name="Qu C."/>
            <person name="Retzel E.F."/>
            <person name="Riddle C."/>
            <person name="Sallet E."/>
            <person name="Samain S."/>
            <person name="Samson N."/>
            <person name="Sanders I."/>
            <person name="Saurat O."/>
            <person name="Scarpelli C."/>
            <person name="Schiex T."/>
            <person name="Segurens B."/>
            <person name="Severin A.J."/>
            <person name="Sherrier D.J."/>
            <person name="Shi R."/>
            <person name="Sims S."/>
            <person name="Singer S.R."/>
            <person name="Sinharoy S."/>
            <person name="Sterck L."/>
            <person name="Viollet A."/>
            <person name="Wang B.B."/>
            <person name="Wang K."/>
            <person name="Wang M."/>
            <person name="Wang X."/>
            <person name="Warfsmann J."/>
            <person name="Weissenbach J."/>
            <person name="White D.D."/>
            <person name="White J.D."/>
            <person name="Wiley G.B."/>
            <person name="Wincker P."/>
            <person name="Xing Y."/>
            <person name="Yang L."/>
            <person name="Yao Z."/>
            <person name="Ying F."/>
            <person name="Zhai J."/>
            <person name="Zhou L."/>
            <person name="Zuber A."/>
            <person name="Denarie J."/>
            <person name="Dixon R.A."/>
            <person name="May G.D."/>
            <person name="Schwartz D.C."/>
            <person name="Rogers J."/>
            <person name="Quetier F."/>
            <person name="Town C.D."/>
            <person name="Roe B.A."/>
        </authorList>
    </citation>
    <scope>NUCLEOTIDE SEQUENCE [LARGE SCALE GENOMIC DNA]</scope>
    <source>
        <strain evidence="6">A17</strain>
        <strain evidence="8 10">cv. Jemalong A17</strain>
    </source>
</reference>
<keyword evidence="3" id="KW-0611">Plant defense</keyword>
<dbReference type="EnsemblPlants" id="AES76314">
    <property type="protein sequence ID" value="AES76314"/>
    <property type="gene ID" value="MTR_6g075970"/>
</dbReference>
<dbReference type="OMA" id="EWESAIN"/>
<evidence type="ECO:0000313" key="7">
    <source>
        <dbReference type="EMBL" id="KEH17153.1"/>
    </source>
</evidence>
<dbReference type="InterPro" id="IPR058192">
    <property type="entry name" value="WHD_ROQ1-like"/>
</dbReference>
<evidence type="ECO:0000256" key="1">
    <source>
        <dbReference type="ARBA" id="ARBA00022614"/>
    </source>
</evidence>
<dbReference type="GO" id="GO:0043531">
    <property type="term" value="F:ADP binding"/>
    <property type="evidence" value="ECO:0007669"/>
    <property type="project" value="InterPro"/>
</dbReference>
<dbReference type="eggNOG" id="ENOG502SD6T">
    <property type="taxonomic scope" value="Eukaryota"/>
</dbReference>
<dbReference type="HOGENOM" id="CLU_001561_5_1_1"/>
<dbReference type="KEGG" id="mtr:11415066"/>
<evidence type="ECO:0000256" key="3">
    <source>
        <dbReference type="ARBA" id="ARBA00022821"/>
    </source>
</evidence>
<reference evidence="6 10" key="2">
    <citation type="journal article" date="2014" name="BMC Genomics">
        <title>An improved genome release (version Mt4.0) for the model legume Medicago truncatula.</title>
        <authorList>
            <person name="Tang H."/>
            <person name="Krishnakumar V."/>
            <person name="Bidwell S."/>
            <person name="Rosen B."/>
            <person name="Chan A."/>
            <person name="Zhou S."/>
            <person name="Gentzbittel L."/>
            <person name="Childs K.L."/>
            <person name="Yandell M."/>
            <person name="Gundlach H."/>
            <person name="Mayer K.F."/>
            <person name="Schwartz D.C."/>
            <person name="Town C.D."/>
        </authorList>
    </citation>
    <scope>GENOME REANNOTATION</scope>
    <source>
        <strain evidence="6">A17</strain>
        <strain evidence="8 10">cv. Jemalong A17</strain>
    </source>
</reference>
<evidence type="ECO:0000259" key="5">
    <source>
        <dbReference type="PROSITE" id="PS50104"/>
    </source>
</evidence>
<dbReference type="SUPFAM" id="SSF46785">
    <property type="entry name" value="Winged helix' DNA-binding domain"/>
    <property type="match status" value="1"/>
</dbReference>
<dbReference type="InterPro" id="IPR035897">
    <property type="entry name" value="Toll_tir_struct_dom_sf"/>
</dbReference>
<dbReference type="FunFam" id="3.40.50.10140:FF:000007">
    <property type="entry name" value="Disease resistance protein (TIR-NBS-LRR class)"/>
    <property type="match status" value="1"/>
</dbReference>
<dbReference type="Pfam" id="PF23282">
    <property type="entry name" value="WHD_ROQ1"/>
    <property type="match status" value="1"/>
</dbReference>
<dbReference type="PANTHER" id="PTHR11017">
    <property type="entry name" value="LEUCINE-RICH REPEAT-CONTAINING PROTEIN"/>
    <property type="match status" value="1"/>
</dbReference>
<evidence type="ECO:0000313" key="10">
    <source>
        <dbReference type="Proteomes" id="UP000002051"/>
    </source>
</evidence>
<dbReference type="Proteomes" id="UP000002051">
    <property type="component" value="Chromosome 6"/>
</dbReference>
<dbReference type="Pfam" id="PF00931">
    <property type="entry name" value="NB-ARC"/>
    <property type="match status" value="1"/>
</dbReference>
<feature type="domain" description="TIR" evidence="5">
    <location>
        <begin position="18"/>
        <end position="189"/>
    </location>
</feature>
<dbReference type="InterPro" id="IPR002182">
    <property type="entry name" value="NB-ARC"/>
</dbReference>
<dbReference type="InterPro" id="IPR027417">
    <property type="entry name" value="P-loop_NTPase"/>
</dbReference>
<dbReference type="PANTHER" id="PTHR11017:SF219">
    <property type="entry name" value="ARCHAEAL ATPASE"/>
    <property type="match status" value="1"/>
</dbReference>
<dbReference type="Pfam" id="PF23286">
    <property type="entry name" value="LRR_13"/>
    <property type="match status" value="1"/>
</dbReference>
<evidence type="ECO:0000256" key="4">
    <source>
        <dbReference type="ARBA" id="ARBA00023027"/>
    </source>
</evidence>
<protein>
    <submittedName>
        <fullName evidence="6">Disease resistance protein (TIR-NBS-LRR class)</fullName>
    </submittedName>
</protein>
<evidence type="ECO:0000313" key="6">
    <source>
        <dbReference type="EMBL" id="AES76314.1"/>
    </source>
</evidence>
<keyword evidence="2" id="KW-0677">Repeat</keyword>
<dbReference type="GO" id="GO:0006952">
    <property type="term" value="P:defense response"/>
    <property type="evidence" value="ECO:0007669"/>
    <property type="project" value="UniProtKB-KW"/>
</dbReference>
<dbReference type="SMART" id="SM00382">
    <property type="entry name" value="AAA"/>
    <property type="match status" value="1"/>
</dbReference>
<keyword evidence="4" id="KW-0520">NAD</keyword>
<dbReference type="InterPro" id="IPR044974">
    <property type="entry name" value="Disease_R_plants"/>
</dbReference>
<keyword evidence="1" id="KW-0433">Leucine-rich repeat</keyword>
<dbReference type="EMBL" id="CM001222">
    <property type="protein sequence ID" value="AES76314.1"/>
    <property type="molecule type" value="Genomic_DNA"/>
</dbReference>
<dbReference type="PaxDb" id="3880-AES76314"/>
<gene>
    <name evidence="8" type="primary">11415066</name>
    <name evidence="6" type="ordered locus">MTR_6g075970</name>
    <name evidence="7" type="ORF">MTR_0038s0080</name>
</gene>
<evidence type="ECO:0000313" key="9">
    <source>
        <dbReference type="EnsemblPlants" id="KEH17153"/>
    </source>
</evidence>
<dbReference type="OrthoDB" id="1396993at2759"/>
<dbReference type="EMBL" id="KL402763">
    <property type="protein sequence ID" value="KEH17153.1"/>
    <property type="molecule type" value="Genomic_DNA"/>
</dbReference>
<dbReference type="EnsemblPlants" id="KEH17153">
    <property type="protein sequence ID" value="KEH17153"/>
    <property type="gene ID" value="MTR_0038s0080"/>
</dbReference>
<evidence type="ECO:0000313" key="8">
    <source>
        <dbReference type="EnsemblPlants" id="AES76314"/>
    </source>
</evidence>
<dbReference type="PROSITE" id="PS50104">
    <property type="entry name" value="TIR"/>
    <property type="match status" value="1"/>
</dbReference>
<dbReference type="InterPro" id="IPR000157">
    <property type="entry name" value="TIR_dom"/>
</dbReference>
<dbReference type="InterPro" id="IPR032675">
    <property type="entry name" value="LRR_dom_sf"/>
</dbReference>
<dbReference type="Gene3D" id="3.80.10.10">
    <property type="entry name" value="Ribonuclease Inhibitor"/>
    <property type="match status" value="2"/>
</dbReference>
<dbReference type="PRINTS" id="PR00364">
    <property type="entry name" value="DISEASERSIST"/>
</dbReference>
<accession>G7KJS0</accession>
<dbReference type="SUPFAM" id="SSF52200">
    <property type="entry name" value="Toll/Interleukin receptor TIR domain"/>
    <property type="match status" value="1"/>
</dbReference>
<evidence type="ECO:0000256" key="2">
    <source>
        <dbReference type="ARBA" id="ARBA00022737"/>
    </source>
</evidence>
<dbReference type="Gene3D" id="1.10.8.430">
    <property type="entry name" value="Helical domain of apoptotic protease-activating factors"/>
    <property type="match status" value="1"/>
</dbReference>
<dbReference type="SUPFAM" id="SSF52540">
    <property type="entry name" value="P-loop containing nucleoside triphosphate hydrolases"/>
    <property type="match status" value="1"/>
</dbReference>
<dbReference type="InterPro" id="IPR036390">
    <property type="entry name" value="WH_DNA-bd_sf"/>
</dbReference>
<dbReference type="SUPFAM" id="SSF52058">
    <property type="entry name" value="L domain-like"/>
    <property type="match status" value="1"/>
</dbReference>
<dbReference type="Gene3D" id="3.40.50.10140">
    <property type="entry name" value="Toll/interleukin-1 receptor homology (TIR) domain"/>
    <property type="match status" value="1"/>
</dbReference>